<dbReference type="CDD" id="cd01392">
    <property type="entry name" value="HTH_LacI"/>
    <property type="match status" value="1"/>
</dbReference>
<dbReference type="PROSITE" id="PS50943">
    <property type="entry name" value="HTH_CROC1"/>
    <property type="match status" value="1"/>
</dbReference>
<evidence type="ECO:0000256" key="2">
    <source>
        <dbReference type="ARBA" id="ARBA00023125"/>
    </source>
</evidence>
<organism evidence="6 7">
    <name type="scientific">Vibrio nitrifigilis</name>
    <dbReference type="NCBI Taxonomy" id="2789781"/>
    <lineage>
        <taxon>Bacteria</taxon>
        <taxon>Pseudomonadati</taxon>
        <taxon>Pseudomonadota</taxon>
        <taxon>Gammaproteobacteria</taxon>
        <taxon>Vibrionales</taxon>
        <taxon>Vibrionaceae</taxon>
        <taxon>Vibrio</taxon>
    </lineage>
</organism>
<accession>A0ABS0GJ20</accession>
<dbReference type="SUPFAM" id="SSF47413">
    <property type="entry name" value="lambda repressor-like DNA-binding domains"/>
    <property type="match status" value="1"/>
</dbReference>
<dbReference type="SUPFAM" id="SSF53822">
    <property type="entry name" value="Periplasmic binding protein-like I"/>
    <property type="match status" value="1"/>
</dbReference>
<dbReference type="RefSeq" id="WP_196124329.1">
    <property type="nucleotide sequence ID" value="NZ_JADPMR010000004.1"/>
</dbReference>
<sequence length="333" mass="36910">MVTMLDVAKKAGVSKSTVSRILSGSVAVSEKAKEAVYQAIEETGYRPNLLARQLATKKTSYIGFVMTNVLYDGPYFSTIVYNAASFSESNGYQLVLADGKHSAEEERNAINFLLDMKCAGIAVYPTYLSEEEMGQIIEQSETPIIVINRHVPSHPEIAFVADHYQCAVDMMEYIISQGHQHIAFIRGTKGSSSGEQRFKAYKNVLERHQIPFNEQLVVQGAWRPDDGYEGVKELTARKQTMTAILAGNDEMAFGAMKALNELGFRIPQDISIAGFDNIAMSNYVTPALTTVGIPFDRILQKGILYLIGDERHSDVIDLNCDLIIRDSVCPPHQ</sequence>
<keyword evidence="1" id="KW-0805">Transcription regulation</keyword>
<comment type="caution">
    <text evidence="6">The sequence shown here is derived from an EMBL/GenBank/DDBJ whole genome shotgun (WGS) entry which is preliminary data.</text>
</comment>
<evidence type="ECO:0000313" key="6">
    <source>
        <dbReference type="EMBL" id="MBF9002439.1"/>
    </source>
</evidence>
<dbReference type="Pfam" id="PF13377">
    <property type="entry name" value="Peripla_BP_3"/>
    <property type="match status" value="1"/>
</dbReference>
<dbReference type="Pfam" id="PF00356">
    <property type="entry name" value="LacI"/>
    <property type="match status" value="1"/>
</dbReference>
<dbReference type="PROSITE" id="PS50932">
    <property type="entry name" value="HTH_LACI_2"/>
    <property type="match status" value="1"/>
</dbReference>
<dbReference type="InterPro" id="IPR001387">
    <property type="entry name" value="Cro/C1-type_HTH"/>
</dbReference>
<evidence type="ECO:0000259" key="5">
    <source>
        <dbReference type="PROSITE" id="PS50943"/>
    </source>
</evidence>
<keyword evidence="3" id="KW-0804">Transcription</keyword>
<dbReference type="InterPro" id="IPR000843">
    <property type="entry name" value="HTH_LacI"/>
</dbReference>
<dbReference type="PANTHER" id="PTHR30146:SF67">
    <property type="entry name" value="HTH-TYPE TRANSCRIPTIONAL REGULATOR ASCG"/>
    <property type="match status" value="1"/>
</dbReference>
<dbReference type="PANTHER" id="PTHR30146">
    <property type="entry name" value="LACI-RELATED TRANSCRIPTIONAL REPRESSOR"/>
    <property type="match status" value="1"/>
</dbReference>
<evidence type="ECO:0000259" key="4">
    <source>
        <dbReference type="PROSITE" id="PS50932"/>
    </source>
</evidence>
<name>A0ABS0GJ20_9VIBR</name>
<feature type="domain" description="HTH lacI-type" evidence="4">
    <location>
        <begin position="2"/>
        <end position="56"/>
    </location>
</feature>
<dbReference type="SMART" id="SM00354">
    <property type="entry name" value="HTH_LACI"/>
    <property type="match status" value="1"/>
</dbReference>
<keyword evidence="7" id="KW-1185">Reference proteome</keyword>
<feature type="domain" description="HTH cro/C1-type" evidence="5">
    <location>
        <begin position="3"/>
        <end position="29"/>
    </location>
</feature>
<dbReference type="Gene3D" id="1.10.260.40">
    <property type="entry name" value="lambda repressor-like DNA-binding domains"/>
    <property type="match status" value="1"/>
</dbReference>
<reference evidence="6 7" key="1">
    <citation type="submission" date="2020-11" db="EMBL/GenBank/DDBJ databases">
        <title>Vibrio nitrifigilis sp. nov., a marine nitrogen-fixing bacterium isolated from the lagoon sediment of an islet inside an atoll.</title>
        <authorList>
            <person name="Wang L.-T."/>
            <person name="Shieh W.Y."/>
        </authorList>
    </citation>
    <scope>NUCLEOTIDE SEQUENCE [LARGE SCALE GENOMIC DNA]</scope>
    <source>
        <strain evidence="6 7">NFV-1</strain>
    </source>
</reference>
<dbReference type="InterPro" id="IPR028082">
    <property type="entry name" value="Peripla_BP_I"/>
</dbReference>
<evidence type="ECO:0000313" key="7">
    <source>
        <dbReference type="Proteomes" id="UP000597206"/>
    </source>
</evidence>
<dbReference type="InterPro" id="IPR010982">
    <property type="entry name" value="Lambda_DNA-bd_dom_sf"/>
</dbReference>
<dbReference type="PROSITE" id="PS00356">
    <property type="entry name" value="HTH_LACI_1"/>
    <property type="match status" value="1"/>
</dbReference>
<protein>
    <submittedName>
        <fullName evidence="6">LacI family DNA-binding transcriptional regulator</fullName>
    </submittedName>
</protein>
<evidence type="ECO:0000256" key="1">
    <source>
        <dbReference type="ARBA" id="ARBA00023015"/>
    </source>
</evidence>
<dbReference type="Gene3D" id="3.40.50.2300">
    <property type="match status" value="2"/>
</dbReference>
<dbReference type="PRINTS" id="PR00036">
    <property type="entry name" value="HTHLACI"/>
</dbReference>
<dbReference type="GO" id="GO:0003677">
    <property type="term" value="F:DNA binding"/>
    <property type="evidence" value="ECO:0007669"/>
    <property type="project" value="UniProtKB-KW"/>
</dbReference>
<dbReference type="InterPro" id="IPR046335">
    <property type="entry name" value="LacI/GalR-like_sensor"/>
</dbReference>
<evidence type="ECO:0000256" key="3">
    <source>
        <dbReference type="ARBA" id="ARBA00023163"/>
    </source>
</evidence>
<proteinExistence type="predicted"/>
<dbReference type="EMBL" id="JADPMR010000004">
    <property type="protein sequence ID" value="MBF9002439.1"/>
    <property type="molecule type" value="Genomic_DNA"/>
</dbReference>
<dbReference type="Proteomes" id="UP000597206">
    <property type="component" value="Unassembled WGS sequence"/>
</dbReference>
<keyword evidence="2 6" id="KW-0238">DNA-binding</keyword>
<gene>
    <name evidence="6" type="ORF">I1A42_18365</name>
</gene>